<protein>
    <submittedName>
        <fullName evidence="1">YbaB/EbfC DNA-binding family protein</fullName>
    </submittedName>
</protein>
<dbReference type="Proteomes" id="UP000198683">
    <property type="component" value="Unassembled WGS sequence"/>
</dbReference>
<proteinExistence type="predicted"/>
<accession>A0A1G9KZR9</accession>
<dbReference type="InterPro" id="IPR036894">
    <property type="entry name" value="YbaB-like_sf"/>
</dbReference>
<sequence>MAEFNANSREFSDVMGLVGDVVGEAVSPDGKVRVRVTASGQLTGLQIDPRAMRLGSQELADAILEASRRATEDAARRVMEVTRPYL</sequence>
<dbReference type="InterPro" id="IPR004401">
    <property type="entry name" value="YbaB/EbfC"/>
</dbReference>
<name>A0A1G9KZR9_9ACTN</name>
<keyword evidence="1" id="KW-0238">DNA-binding</keyword>
<dbReference type="Gene3D" id="3.30.1310.10">
    <property type="entry name" value="Nucleoid-associated protein YbaB-like domain"/>
    <property type="match status" value="1"/>
</dbReference>
<evidence type="ECO:0000313" key="2">
    <source>
        <dbReference type="Proteomes" id="UP000198683"/>
    </source>
</evidence>
<organism evidence="1 2">
    <name type="scientific">Nonomuraea maritima</name>
    <dbReference type="NCBI Taxonomy" id="683260"/>
    <lineage>
        <taxon>Bacteria</taxon>
        <taxon>Bacillati</taxon>
        <taxon>Actinomycetota</taxon>
        <taxon>Actinomycetes</taxon>
        <taxon>Streptosporangiales</taxon>
        <taxon>Streptosporangiaceae</taxon>
        <taxon>Nonomuraea</taxon>
    </lineage>
</organism>
<dbReference type="EMBL" id="FNFB01000023">
    <property type="protein sequence ID" value="SDL55076.1"/>
    <property type="molecule type" value="Genomic_DNA"/>
</dbReference>
<evidence type="ECO:0000313" key="1">
    <source>
        <dbReference type="EMBL" id="SDL55076.1"/>
    </source>
</evidence>
<dbReference type="SUPFAM" id="SSF82607">
    <property type="entry name" value="YbaB-like"/>
    <property type="match status" value="1"/>
</dbReference>
<dbReference type="Pfam" id="PF02575">
    <property type="entry name" value="YbaB_DNA_bd"/>
    <property type="match status" value="1"/>
</dbReference>
<dbReference type="GO" id="GO:0003677">
    <property type="term" value="F:DNA binding"/>
    <property type="evidence" value="ECO:0007669"/>
    <property type="project" value="UniProtKB-KW"/>
</dbReference>
<keyword evidence="2" id="KW-1185">Reference proteome</keyword>
<dbReference type="STRING" id="683260.SAMN05421874_123118"/>
<gene>
    <name evidence="1" type="ORF">SAMN05421874_123118</name>
</gene>
<dbReference type="AlphaFoldDB" id="A0A1G9KZR9"/>
<reference evidence="1 2" key="1">
    <citation type="submission" date="2016-10" db="EMBL/GenBank/DDBJ databases">
        <authorList>
            <person name="de Groot N.N."/>
        </authorList>
    </citation>
    <scope>NUCLEOTIDE SEQUENCE [LARGE SCALE GENOMIC DNA]</scope>
    <source>
        <strain evidence="1 2">CGMCC 4.5681</strain>
    </source>
</reference>